<dbReference type="Gene3D" id="3.80.10.10">
    <property type="entry name" value="Ribonuclease Inhibitor"/>
    <property type="match status" value="1"/>
</dbReference>
<evidence type="ECO:0000313" key="2">
    <source>
        <dbReference type="Proteomes" id="UP000789342"/>
    </source>
</evidence>
<dbReference type="AlphaFoldDB" id="A0A9N9E771"/>
<keyword evidence="2" id="KW-1185">Reference proteome</keyword>
<comment type="caution">
    <text evidence="1">The sequence shown here is derived from an EMBL/GenBank/DDBJ whole genome shotgun (WGS) entry which is preliminary data.</text>
</comment>
<dbReference type="InterPro" id="IPR032675">
    <property type="entry name" value="LRR_dom_sf"/>
</dbReference>
<proteinExistence type="predicted"/>
<dbReference type="SUPFAM" id="SSF52047">
    <property type="entry name" value="RNI-like"/>
    <property type="match status" value="1"/>
</dbReference>
<dbReference type="Proteomes" id="UP000789342">
    <property type="component" value="Unassembled WGS sequence"/>
</dbReference>
<dbReference type="OrthoDB" id="3219396at2759"/>
<name>A0A9N9E771_9GLOM</name>
<sequence length="523" mass="59845">MSPVVLPAELLGGSIFRHLQYDRSSMHACLLVNRFWCQNMVSWLWTRPFELAKPQEPSPELIDTYISCFNRDECDVLSREAGIEPPISPSQTTFDYASFLRELHDTKLSYSILQWLYSIYLKRFPAEPFRGPFLEISRFKSCRKKQIDRVTLLLGKILLGRCSTLNRLALDLDIYTSAIINFSGVYTKCFSHLRCFVLKDSNNTGEICNQLSHVCNNLHELELDQAIEGNALKGVVQLIKAQNRLKKFKLRVEEQSAIRIIFSTLANRSRYLTSLYCTSVNIDHIDPMDLSKILDNLETLGLAYCSLRQNIALSARRLKNLYFEDTTRITVTVEAAKSLIESTNGNLRRLSLGGATSILMSTIKKYCSNLIDLNVCVWGGKSTNFPDFLGFLVCCPRLEKLQINDTLRVPPPWNTSPWLIEMSRFLPTTLWSLEIPWEFTPEALQAFLEKCRAPIKELYLTNHINLVDAHLEYLTQYAIKKETLKKLGVSSYCSLTGEALREASEVMMVTRYGVRLLSLVGRR</sequence>
<dbReference type="EMBL" id="CAJVPV010012148">
    <property type="protein sequence ID" value="CAG8667890.1"/>
    <property type="molecule type" value="Genomic_DNA"/>
</dbReference>
<reference evidence="1" key="1">
    <citation type="submission" date="2021-06" db="EMBL/GenBank/DDBJ databases">
        <authorList>
            <person name="Kallberg Y."/>
            <person name="Tangrot J."/>
            <person name="Rosling A."/>
        </authorList>
    </citation>
    <scope>NUCLEOTIDE SEQUENCE</scope>
    <source>
        <strain evidence="1">CL551</strain>
    </source>
</reference>
<protein>
    <submittedName>
        <fullName evidence="1">16466_t:CDS:1</fullName>
    </submittedName>
</protein>
<gene>
    <name evidence="1" type="ORF">AMORRO_LOCUS10700</name>
</gene>
<accession>A0A9N9E771</accession>
<organism evidence="1 2">
    <name type="scientific">Acaulospora morrowiae</name>
    <dbReference type="NCBI Taxonomy" id="94023"/>
    <lineage>
        <taxon>Eukaryota</taxon>
        <taxon>Fungi</taxon>
        <taxon>Fungi incertae sedis</taxon>
        <taxon>Mucoromycota</taxon>
        <taxon>Glomeromycotina</taxon>
        <taxon>Glomeromycetes</taxon>
        <taxon>Diversisporales</taxon>
        <taxon>Acaulosporaceae</taxon>
        <taxon>Acaulospora</taxon>
    </lineage>
</organism>
<evidence type="ECO:0000313" key="1">
    <source>
        <dbReference type="EMBL" id="CAG8667890.1"/>
    </source>
</evidence>